<evidence type="ECO:0000313" key="8">
    <source>
        <dbReference type="Proteomes" id="UP000003986"/>
    </source>
</evidence>
<gene>
    <name evidence="2" type="ORF">SSGG_02224</name>
    <name evidence="3" type="ORF">SSGG_02625</name>
    <name evidence="4" type="ORF">SSGG_03621</name>
    <name evidence="5" type="ORF">SSGG_04668</name>
    <name evidence="6" type="ORF">SSGG_05743</name>
    <name evidence="7" type="ORF">SSGG_06394</name>
</gene>
<reference evidence="8" key="2">
    <citation type="submission" date="2008-10" db="EMBL/GenBank/DDBJ databases">
        <authorList>
            <person name="Molnar K."/>
        </authorList>
    </citation>
    <scope>NUCLEOTIDE SEQUENCE [LARGE SCALE GENOMIC DNA]</scope>
    <source>
        <strain evidence="8">NRRL 15998</strain>
    </source>
</reference>
<proteinExistence type="predicted"/>
<name>D6AG26_STRFL</name>
<evidence type="ECO:0000313" key="5">
    <source>
        <dbReference type="EMBL" id="EFE77301.2"/>
    </source>
</evidence>
<dbReference type="EMBL" id="DS999644">
    <property type="protein sequence ID" value="EFE74858.2"/>
    <property type="molecule type" value="Genomic_DNA"/>
</dbReference>
<dbReference type="EMBL" id="DS999644">
    <property type="protein sequence ID" value="EFE76254.2"/>
    <property type="molecule type" value="Genomic_DNA"/>
</dbReference>
<reference evidence="2" key="1">
    <citation type="submission" date="2008-10" db="EMBL/GenBank/DDBJ databases">
        <title>Annotation of Streptomyces roseosporus strain NRRL 15998.</title>
        <authorList>
            <consortium name="The Broad Institute Genome Sequencing Platform"/>
            <consortium name="Broad Institute Microbial Sequencing Center"/>
            <person name="Fischbach M."/>
            <person name="Ward D."/>
            <person name="Young S."/>
            <person name="Kodira C.D."/>
            <person name="Zeng Q."/>
            <person name="Koehrsen M."/>
            <person name="Godfrey P."/>
            <person name="Alvarado L."/>
            <person name="Berlin A.M."/>
            <person name="Borenstein D."/>
            <person name="Chen Z."/>
            <person name="Engels R."/>
            <person name="Freedman E."/>
            <person name="Gellesch M."/>
            <person name="Goldberg J."/>
            <person name="Griggs A."/>
            <person name="Gujja S."/>
            <person name="Heiman D.I."/>
            <person name="Hepburn T.A."/>
            <person name="Howarth C."/>
            <person name="Jen D."/>
            <person name="Larson L."/>
            <person name="Lewis B."/>
            <person name="Mehta T."/>
            <person name="Park D."/>
            <person name="Pearson M."/>
            <person name="Roberts A."/>
            <person name="Saif S."/>
            <person name="Shea T.D."/>
            <person name="Shenoy N."/>
            <person name="Sisk P."/>
            <person name="Stolte C."/>
            <person name="Sykes S.N."/>
            <person name="Walk T."/>
            <person name="White J."/>
            <person name="Yandava C."/>
            <person name="Straight P."/>
            <person name="Clardy J."/>
            <person name="Hung D."/>
            <person name="Kolter R."/>
            <person name="Mekalanos J."/>
            <person name="Walker S."/>
            <person name="Walsh C.T."/>
            <person name="Wieland B.L.C."/>
            <person name="Ilzarbe M."/>
            <person name="Galagan J."/>
            <person name="Nusbaum C."/>
            <person name="Birren B."/>
        </authorList>
    </citation>
    <scope>NUCLEOTIDE SEQUENCE [LARGE SCALE GENOMIC DNA]</scope>
    <source>
        <strain evidence="2 8">NRRL 15998</strain>
    </source>
</reference>
<evidence type="ECO:0000313" key="7">
    <source>
        <dbReference type="EMBL" id="EFE79027.2"/>
    </source>
</evidence>
<dbReference type="AlphaFoldDB" id="D6AG26"/>
<dbReference type="EMBL" id="DS999644">
    <property type="protein sequence ID" value="EFE77301.2"/>
    <property type="molecule type" value="Genomic_DNA"/>
</dbReference>
<evidence type="ECO:0000313" key="2">
    <source>
        <dbReference type="EMBL" id="EFE74858.2"/>
    </source>
</evidence>
<accession>D6AG26</accession>
<evidence type="ECO:0000313" key="3">
    <source>
        <dbReference type="EMBL" id="EFE75258.2"/>
    </source>
</evidence>
<dbReference type="Proteomes" id="UP000003986">
    <property type="component" value="Unassembled WGS sequence"/>
</dbReference>
<evidence type="ECO:0000313" key="4">
    <source>
        <dbReference type="EMBL" id="EFE76254.2"/>
    </source>
</evidence>
<dbReference type="EMBL" id="DS999644">
    <property type="protein sequence ID" value="EFE78376.2"/>
    <property type="molecule type" value="Genomic_DNA"/>
</dbReference>
<organism evidence="2 8">
    <name type="scientific">Streptomyces filamentosus NRRL 15998</name>
    <dbReference type="NCBI Taxonomy" id="457431"/>
    <lineage>
        <taxon>Bacteria</taxon>
        <taxon>Bacillati</taxon>
        <taxon>Actinomycetota</taxon>
        <taxon>Actinomycetes</taxon>
        <taxon>Kitasatosporales</taxon>
        <taxon>Streptomycetaceae</taxon>
        <taxon>Streptomyces</taxon>
    </lineage>
</organism>
<feature type="region of interest" description="Disordered" evidence="1">
    <location>
        <begin position="1"/>
        <end position="68"/>
    </location>
</feature>
<dbReference type="EMBL" id="DS999644">
    <property type="protein sequence ID" value="EFE75258.2"/>
    <property type="molecule type" value="Genomic_DNA"/>
</dbReference>
<evidence type="ECO:0000256" key="1">
    <source>
        <dbReference type="SAM" id="MobiDB-lite"/>
    </source>
</evidence>
<protein>
    <submittedName>
        <fullName evidence="2">Predicted protein</fullName>
    </submittedName>
</protein>
<reference evidence="8" key="3">
    <citation type="submission" date="2008-12" db="EMBL/GenBank/DDBJ databases">
        <title>Annotation of Streptomyces roseosporus strain NRRL 15998.</title>
        <authorList>
            <consortium name="The Broad Institute Genome Sequencing Platform"/>
            <consortium name="Broad Institute Microbial Sequencing Center"/>
            <person name="Fischbach M."/>
            <person name="Ward D."/>
            <person name="Young S."/>
            <person name="Kodira C.D."/>
            <person name="Zeng Q."/>
            <person name="Koehrsen M."/>
            <person name="Godfrey P."/>
            <person name="Alvarado L."/>
            <person name="Berlin A.M."/>
            <person name="Borenstein D."/>
            <person name="Chen Z."/>
            <person name="Engels R."/>
            <person name="Freedman E."/>
            <person name="Gellesch M."/>
            <person name="Goldberg J."/>
            <person name="Griggs A."/>
            <person name="Gujja S."/>
            <person name="Heiman D.I."/>
            <person name="Hepburn T.A."/>
            <person name="Howarth C."/>
            <person name="Jen D."/>
            <person name="Larson L."/>
            <person name="Lewis B."/>
            <person name="Mehta T."/>
            <person name="Park D."/>
            <person name="Pearson M."/>
            <person name="Roberts A."/>
            <person name="Saif S."/>
            <person name="Shea T.D."/>
            <person name="Shenoy N."/>
            <person name="Sisk P."/>
            <person name="Stolte C."/>
            <person name="Sykes S.N."/>
            <person name="Walk T."/>
            <person name="White J."/>
            <person name="Yandava C."/>
            <person name="Straight P."/>
            <person name="Clardy J."/>
            <person name="Hung D."/>
            <person name="Kolter R."/>
            <person name="Mekalanos J."/>
            <person name="Walker S."/>
            <person name="Walsh C.T."/>
            <person name="Wieland B.L.C."/>
            <person name="Ilzarbe M."/>
            <person name="Galagan J."/>
            <person name="Nusbaum C."/>
            <person name="Birren B."/>
        </authorList>
    </citation>
    <scope>NUCLEOTIDE SEQUENCE [LARGE SCALE GENOMIC DNA]</scope>
    <source>
        <strain evidence="6 8">NRRL 15998</strain>
    </source>
</reference>
<evidence type="ECO:0000313" key="6">
    <source>
        <dbReference type="EMBL" id="EFE78376.2"/>
    </source>
</evidence>
<dbReference type="EMBL" id="DS999644">
    <property type="protein sequence ID" value="EFE79027.2"/>
    <property type="molecule type" value="Genomic_DNA"/>
</dbReference>
<sequence length="180" mass="19770">MAADHRPSTATPTNSATQSSGASTSSNSGAVLPPDTTRPPPSIRRHSTSRASSSGPRADSKPPLAQNDRVLPPRLLWCDPRPIPRFNGQEPVTLIVRDPGFHEPTDEDDCAVFSYFCQAHDRFYQREACGEGPHLIALHCEEHGLEYMWPQPLTLMFPAGFEPPLSGVQLSWLQAEWDAA</sequence>
<feature type="compositionally biased region" description="Low complexity" evidence="1">
    <location>
        <begin position="13"/>
        <end position="30"/>
    </location>
</feature>